<evidence type="ECO:0000256" key="1">
    <source>
        <dbReference type="ARBA" id="ARBA00004123"/>
    </source>
</evidence>
<reference evidence="6" key="1">
    <citation type="submission" date="2022-10" db="EMBL/GenBank/DDBJ databases">
        <authorList>
            <person name="Chen Y."/>
            <person name="Dougan E. K."/>
            <person name="Chan C."/>
            <person name="Rhodes N."/>
            <person name="Thang M."/>
        </authorList>
    </citation>
    <scope>NUCLEOTIDE SEQUENCE</scope>
</reference>
<dbReference type="OrthoDB" id="829at2759"/>
<evidence type="ECO:0000313" key="8">
    <source>
        <dbReference type="Proteomes" id="UP001152797"/>
    </source>
</evidence>
<evidence type="ECO:0000256" key="2">
    <source>
        <dbReference type="ARBA" id="ARBA00004496"/>
    </source>
</evidence>
<accession>A0A9P1G5T3</accession>
<organism evidence="6">
    <name type="scientific">Cladocopium goreaui</name>
    <dbReference type="NCBI Taxonomy" id="2562237"/>
    <lineage>
        <taxon>Eukaryota</taxon>
        <taxon>Sar</taxon>
        <taxon>Alveolata</taxon>
        <taxon>Dinophyceae</taxon>
        <taxon>Suessiales</taxon>
        <taxon>Symbiodiniaceae</taxon>
        <taxon>Cladocopium</taxon>
    </lineage>
</organism>
<evidence type="ECO:0000313" key="7">
    <source>
        <dbReference type="EMBL" id="CAL4786212.1"/>
    </source>
</evidence>
<dbReference type="InterPro" id="IPR016069">
    <property type="entry name" value="Translin_C"/>
</dbReference>
<dbReference type="PANTHER" id="PTHR10741">
    <property type="entry name" value="TRANSLIN AND TRANSLIN ASSOCIATED PROTEIN X"/>
    <property type="match status" value="1"/>
</dbReference>
<dbReference type="Gene3D" id="1.20.58.190">
    <property type="entry name" value="Translin, domain 1"/>
    <property type="match status" value="1"/>
</dbReference>
<dbReference type="InterPro" id="IPR002848">
    <property type="entry name" value="Translin_fam"/>
</dbReference>
<proteinExistence type="inferred from homology"/>
<evidence type="ECO:0000313" key="6">
    <source>
        <dbReference type="EMBL" id="CAI3998900.1"/>
    </source>
</evidence>
<reference evidence="7 8" key="2">
    <citation type="submission" date="2024-05" db="EMBL/GenBank/DDBJ databases">
        <authorList>
            <person name="Chen Y."/>
            <person name="Shah S."/>
            <person name="Dougan E. K."/>
            <person name="Thang M."/>
            <person name="Chan C."/>
        </authorList>
    </citation>
    <scope>NUCLEOTIDE SEQUENCE [LARGE SCALE GENOMIC DNA]</scope>
</reference>
<name>A0A9P1G5T3_9DINO</name>
<dbReference type="Pfam" id="PF01997">
    <property type="entry name" value="Translin"/>
    <property type="match status" value="2"/>
</dbReference>
<gene>
    <name evidence="6" type="ORF">C1SCF055_LOCUS25162</name>
</gene>
<dbReference type="Gene3D" id="1.20.58.200">
    <property type="entry name" value="Translin, domain 2"/>
    <property type="match status" value="2"/>
</dbReference>
<comment type="similarity">
    <text evidence="3">Belongs to the translin family.</text>
</comment>
<evidence type="ECO:0000256" key="5">
    <source>
        <dbReference type="ARBA" id="ARBA00023242"/>
    </source>
</evidence>
<dbReference type="GO" id="GO:0005737">
    <property type="term" value="C:cytoplasm"/>
    <property type="evidence" value="ECO:0007669"/>
    <property type="project" value="UniProtKB-SubCell"/>
</dbReference>
<dbReference type="SUPFAM" id="SSF74784">
    <property type="entry name" value="Translin"/>
    <property type="match status" value="2"/>
</dbReference>
<evidence type="ECO:0000256" key="3">
    <source>
        <dbReference type="ARBA" id="ARBA00005902"/>
    </source>
</evidence>
<dbReference type="AlphaFoldDB" id="A0A9P1G5T3"/>
<keyword evidence="5" id="KW-0539">Nucleus</keyword>
<dbReference type="CDD" id="cd14820">
    <property type="entry name" value="TRAX"/>
    <property type="match status" value="1"/>
</dbReference>
<dbReference type="GO" id="GO:0043565">
    <property type="term" value="F:sequence-specific DNA binding"/>
    <property type="evidence" value="ECO:0007669"/>
    <property type="project" value="InterPro"/>
</dbReference>
<dbReference type="EMBL" id="CAMXCT020002557">
    <property type="protein sequence ID" value="CAL1152275.1"/>
    <property type="molecule type" value="Genomic_DNA"/>
</dbReference>
<dbReference type="InterPro" id="IPR036081">
    <property type="entry name" value="Translin_sf"/>
</dbReference>
<keyword evidence="8" id="KW-1185">Reference proteome</keyword>
<evidence type="ECO:0000256" key="4">
    <source>
        <dbReference type="ARBA" id="ARBA00022490"/>
    </source>
</evidence>
<comment type="subcellular location">
    <subcellularLocation>
        <location evidence="2">Cytoplasm</location>
    </subcellularLocation>
    <subcellularLocation>
        <location evidence="1">Nucleus</location>
    </subcellularLocation>
</comment>
<dbReference type="EMBL" id="CAMXCT010002557">
    <property type="protein sequence ID" value="CAI3998900.1"/>
    <property type="molecule type" value="Genomic_DNA"/>
</dbReference>
<comment type="caution">
    <text evidence="6">The sequence shown here is derived from an EMBL/GenBank/DDBJ whole genome shotgun (WGS) entry which is preliminary data.</text>
</comment>
<dbReference type="InterPro" id="IPR016068">
    <property type="entry name" value="Translin_N"/>
</dbReference>
<dbReference type="GO" id="GO:0005634">
    <property type="term" value="C:nucleus"/>
    <property type="evidence" value="ECO:0007669"/>
    <property type="project" value="UniProtKB-SubCell"/>
</dbReference>
<sequence length="380" mass="42399">MPSLATAAGDLWSSPERRLRFCESCNVSGFLEVYVATCAFQRFLQTGQLLPTVPTAWRTEIAEYDNECYLMGLIAALREMERYGVNRGQALDLPSVEICLRLGQSLEEVLMQFNFRNSALRQRFDGVKYSVKRLESLSYEITMARQRAGEPTSLEQPIATEDALEMEILSDSKRLYEEFDENREQVMKRSRDVVKAAKNAIYALQREDWKRADSQIQLCADQANAIYADFACNSPTLRLGFFSGALEEMAEALAYRAFRADGKLLSLDDMQGVSGLQFPLLLMEYLGGIMDLTGEVGRLAIRSAGQGRDGEENIKSCLTCVEAVYDGVSILPYLPGSLSKKIGPLKGTLNKIEQVLYELALLSRGSAFAPKMQDEIDSAS</sequence>
<keyword evidence="4" id="KW-0963">Cytoplasm</keyword>
<protein>
    <submittedName>
        <fullName evidence="7">Translin</fullName>
    </submittedName>
</protein>
<dbReference type="Proteomes" id="UP001152797">
    <property type="component" value="Unassembled WGS sequence"/>
</dbReference>
<dbReference type="EMBL" id="CAMXCT030002557">
    <property type="protein sequence ID" value="CAL4786212.1"/>
    <property type="molecule type" value="Genomic_DNA"/>
</dbReference>